<dbReference type="AlphaFoldDB" id="A0AAJ0BA03"/>
<evidence type="ECO:0008006" key="5">
    <source>
        <dbReference type="Google" id="ProtNLM"/>
    </source>
</evidence>
<evidence type="ECO:0000256" key="1">
    <source>
        <dbReference type="SAM" id="MobiDB-lite"/>
    </source>
</evidence>
<evidence type="ECO:0000313" key="3">
    <source>
        <dbReference type="EMBL" id="KAK1754434.1"/>
    </source>
</evidence>
<evidence type="ECO:0000313" key="4">
    <source>
        <dbReference type="Proteomes" id="UP001239445"/>
    </source>
</evidence>
<keyword evidence="2" id="KW-0732">Signal</keyword>
<feature type="compositionally biased region" description="Low complexity" evidence="1">
    <location>
        <begin position="117"/>
        <end position="161"/>
    </location>
</feature>
<reference evidence="3" key="1">
    <citation type="submission" date="2023-06" db="EMBL/GenBank/DDBJ databases">
        <title>Genome-scale phylogeny and comparative genomics of the fungal order Sordariales.</title>
        <authorList>
            <consortium name="Lawrence Berkeley National Laboratory"/>
            <person name="Hensen N."/>
            <person name="Bonometti L."/>
            <person name="Westerberg I."/>
            <person name="Brannstrom I.O."/>
            <person name="Guillou S."/>
            <person name="Cros-Aarteil S."/>
            <person name="Calhoun S."/>
            <person name="Haridas S."/>
            <person name="Kuo A."/>
            <person name="Mondo S."/>
            <person name="Pangilinan J."/>
            <person name="Riley R."/>
            <person name="Labutti K."/>
            <person name="Andreopoulos B."/>
            <person name="Lipzen A."/>
            <person name="Chen C."/>
            <person name="Yanf M."/>
            <person name="Daum C."/>
            <person name="Ng V."/>
            <person name="Clum A."/>
            <person name="Steindorff A."/>
            <person name="Ohm R."/>
            <person name="Martin F."/>
            <person name="Silar P."/>
            <person name="Natvig D."/>
            <person name="Lalanne C."/>
            <person name="Gautier V."/>
            <person name="Ament-Velasquez S.L."/>
            <person name="Kruys A."/>
            <person name="Hutchinson M.I."/>
            <person name="Powell A.J."/>
            <person name="Barry K."/>
            <person name="Miller A.N."/>
            <person name="Grigoriev I.V."/>
            <person name="Debuchy R."/>
            <person name="Gladieux P."/>
            <person name="Thoren M.H."/>
            <person name="Johannesson H."/>
        </authorList>
    </citation>
    <scope>NUCLEOTIDE SEQUENCE</scope>
    <source>
        <strain evidence="3">PSN4</strain>
    </source>
</reference>
<sequence>MKSLHLLIATILLHPPQQAQAQTTTPPPATTTTVPAGCPTITSTTTICPSTCTFPLCVILETLTAHCGCPDPPATAHKTFSCPTGLCDGASGGRPTAPVPCPTAYTVSWVSDCVGPSSSTTTTSTSTTTSTTGLSSSTSGSSLSSWSSGSSSSSSSSSSKSESSKSESETVSVSSSRTSSATPTPSPTGPVVSSGKRRVRMPRFGGWFW</sequence>
<organism evidence="3 4">
    <name type="scientific">Echria macrotheca</name>
    <dbReference type="NCBI Taxonomy" id="438768"/>
    <lineage>
        <taxon>Eukaryota</taxon>
        <taxon>Fungi</taxon>
        <taxon>Dikarya</taxon>
        <taxon>Ascomycota</taxon>
        <taxon>Pezizomycotina</taxon>
        <taxon>Sordariomycetes</taxon>
        <taxon>Sordariomycetidae</taxon>
        <taxon>Sordariales</taxon>
        <taxon>Schizotheciaceae</taxon>
        <taxon>Echria</taxon>
    </lineage>
</organism>
<feature type="signal peptide" evidence="2">
    <location>
        <begin position="1"/>
        <end position="21"/>
    </location>
</feature>
<keyword evidence="4" id="KW-1185">Reference proteome</keyword>
<gene>
    <name evidence="3" type="ORF">QBC47DRAFT_383921</name>
</gene>
<comment type="caution">
    <text evidence="3">The sequence shown here is derived from an EMBL/GenBank/DDBJ whole genome shotgun (WGS) entry which is preliminary data.</text>
</comment>
<evidence type="ECO:0000256" key="2">
    <source>
        <dbReference type="SAM" id="SignalP"/>
    </source>
</evidence>
<name>A0AAJ0BA03_9PEZI</name>
<proteinExistence type="predicted"/>
<feature type="region of interest" description="Disordered" evidence="1">
    <location>
        <begin position="117"/>
        <end position="209"/>
    </location>
</feature>
<feature type="compositionally biased region" description="Low complexity" evidence="1">
    <location>
        <begin position="169"/>
        <end position="194"/>
    </location>
</feature>
<protein>
    <recommendedName>
        <fullName evidence="5">Extracellular membrane protein CFEM domain-containing protein</fullName>
    </recommendedName>
</protein>
<accession>A0AAJ0BA03</accession>
<dbReference type="Proteomes" id="UP001239445">
    <property type="component" value="Unassembled WGS sequence"/>
</dbReference>
<feature type="chain" id="PRO_5042562630" description="Extracellular membrane protein CFEM domain-containing protein" evidence="2">
    <location>
        <begin position="22"/>
        <end position="209"/>
    </location>
</feature>
<dbReference type="EMBL" id="MU839835">
    <property type="protein sequence ID" value="KAK1754434.1"/>
    <property type="molecule type" value="Genomic_DNA"/>
</dbReference>